<evidence type="ECO:0000313" key="2">
    <source>
        <dbReference type="EMBL" id="PLN86085.1"/>
    </source>
</evidence>
<keyword evidence="3" id="KW-1185">Reference proteome</keyword>
<feature type="transmembrane region" description="Helical" evidence="1">
    <location>
        <begin position="64"/>
        <end position="95"/>
    </location>
</feature>
<organism evidence="2 3">
    <name type="scientific">Aspergillus taichungensis</name>
    <dbReference type="NCBI Taxonomy" id="482145"/>
    <lineage>
        <taxon>Eukaryota</taxon>
        <taxon>Fungi</taxon>
        <taxon>Dikarya</taxon>
        <taxon>Ascomycota</taxon>
        <taxon>Pezizomycotina</taxon>
        <taxon>Eurotiomycetes</taxon>
        <taxon>Eurotiomycetidae</taxon>
        <taxon>Eurotiales</taxon>
        <taxon>Aspergillaceae</taxon>
        <taxon>Aspergillus</taxon>
        <taxon>Aspergillus subgen. Circumdati</taxon>
    </lineage>
</organism>
<name>A0A2J5I869_9EURO</name>
<protein>
    <submittedName>
        <fullName evidence="2">Uncharacterized protein</fullName>
    </submittedName>
</protein>
<keyword evidence="1" id="KW-0812">Transmembrane</keyword>
<evidence type="ECO:0000313" key="3">
    <source>
        <dbReference type="Proteomes" id="UP000235023"/>
    </source>
</evidence>
<dbReference type="Proteomes" id="UP000235023">
    <property type="component" value="Unassembled WGS sequence"/>
</dbReference>
<keyword evidence="1" id="KW-1133">Transmembrane helix</keyword>
<feature type="transmembrane region" description="Helical" evidence="1">
    <location>
        <begin position="20"/>
        <end position="44"/>
    </location>
</feature>
<dbReference type="EMBL" id="KZ559500">
    <property type="protein sequence ID" value="PLN86085.1"/>
    <property type="molecule type" value="Genomic_DNA"/>
</dbReference>
<reference evidence="3" key="1">
    <citation type="submission" date="2017-12" db="EMBL/GenBank/DDBJ databases">
        <authorList>
            <consortium name="DOE Joint Genome Institute"/>
            <person name="Mondo S.J."/>
            <person name="Kjaerbolling I."/>
            <person name="Vesth T.C."/>
            <person name="Frisvad J.C."/>
            <person name="Nybo J.L."/>
            <person name="Theobald S."/>
            <person name="Kuo A."/>
            <person name="Bowyer P."/>
            <person name="Matsuda Y."/>
            <person name="Lyhne E.K."/>
            <person name="Kogle M.E."/>
            <person name="Clum A."/>
            <person name="Lipzen A."/>
            <person name="Salamov A."/>
            <person name="Ngan C.Y."/>
            <person name="Daum C."/>
            <person name="Chiniquy J."/>
            <person name="Barry K."/>
            <person name="LaButti K."/>
            <person name="Haridas S."/>
            <person name="Simmons B.A."/>
            <person name="Magnuson J.K."/>
            <person name="Mortensen U.H."/>
            <person name="Larsen T.O."/>
            <person name="Grigoriev I.V."/>
            <person name="Baker S.E."/>
            <person name="Andersen M.R."/>
            <person name="Nordberg H.P."/>
            <person name="Cantor M.N."/>
            <person name="Hua S.X."/>
        </authorList>
    </citation>
    <scope>NUCLEOTIDE SEQUENCE [LARGE SCALE GENOMIC DNA]</scope>
    <source>
        <strain evidence="3">IBT 19404</strain>
    </source>
</reference>
<gene>
    <name evidence="2" type="ORF">BDW42DRAFT_107810</name>
</gene>
<accession>A0A2J5I869</accession>
<proteinExistence type="predicted"/>
<dbReference type="AlphaFoldDB" id="A0A2J5I869"/>
<keyword evidence="1" id="KW-0472">Membrane</keyword>
<sequence length="98" mass="11117">MEHLSCFLRCICLEYFARRILLFSSLSSLFSFVLSCPRCLPFPFPLLHTLLTLVTHCGSISFYPLSWIFLLLSSFFCSNLAPFYGLALTGSYLVVFGV</sequence>
<evidence type="ECO:0000256" key="1">
    <source>
        <dbReference type="SAM" id="Phobius"/>
    </source>
</evidence>